<protein>
    <recommendedName>
        <fullName evidence="15">lytic cellulose monooxygenase (C4-dehydrogenating)</fullName>
        <ecNumber evidence="15">1.14.99.56</ecNumber>
    </recommendedName>
</protein>
<dbReference type="GO" id="GO:0046872">
    <property type="term" value="F:metal ion binding"/>
    <property type="evidence" value="ECO:0007669"/>
    <property type="project" value="UniProtKB-KW"/>
</dbReference>
<evidence type="ECO:0000256" key="11">
    <source>
        <dbReference type="ARBA" id="ARBA00023277"/>
    </source>
</evidence>
<feature type="region of interest" description="Disordered" evidence="16">
    <location>
        <begin position="246"/>
        <end position="282"/>
    </location>
</feature>
<evidence type="ECO:0000256" key="14">
    <source>
        <dbReference type="ARBA" id="ARBA00045077"/>
    </source>
</evidence>
<feature type="chain" id="PRO_5034178375" description="lytic cellulose monooxygenase (C4-dehydrogenating)" evidence="17">
    <location>
        <begin position="23"/>
        <end position="325"/>
    </location>
</feature>
<dbReference type="GO" id="GO:0005576">
    <property type="term" value="C:extracellular region"/>
    <property type="evidence" value="ECO:0007669"/>
    <property type="project" value="UniProtKB-SubCell"/>
</dbReference>
<comment type="subcellular location">
    <subcellularLocation>
        <location evidence="2">Secreted</location>
    </subcellularLocation>
</comment>
<dbReference type="Gene3D" id="2.70.50.70">
    <property type="match status" value="1"/>
</dbReference>
<dbReference type="CDD" id="cd21175">
    <property type="entry name" value="LPMO_AA9"/>
    <property type="match status" value="1"/>
</dbReference>
<dbReference type="AlphaFoldDB" id="A0A8E2B3G5"/>
<keyword evidence="8" id="KW-0186">Copper</keyword>
<gene>
    <name evidence="19" type="ORF">OBBRIDRAFT_519691</name>
</gene>
<dbReference type="Pfam" id="PF03443">
    <property type="entry name" value="AA9"/>
    <property type="match status" value="1"/>
</dbReference>
<dbReference type="PANTHER" id="PTHR33353">
    <property type="entry name" value="PUTATIVE (AFU_ORTHOLOGUE AFUA_1G12560)-RELATED"/>
    <property type="match status" value="1"/>
</dbReference>
<evidence type="ECO:0000259" key="18">
    <source>
        <dbReference type="Pfam" id="PF03443"/>
    </source>
</evidence>
<feature type="domain" description="Auxiliary Activity family 9 catalytic" evidence="18">
    <location>
        <begin position="23"/>
        <end position="222"/>
    </location>
</feature>
<evidence type="ECO:0000256" key="15">
    <source>
        <dbReference type="ARBA" id="ARBA00047174"/>
    </source>
</evidence>
<keyword evidence="20" id="KW-1185">Reference proteome</keyword>
<dbReference type="GO" id="GO:0004497">
    <property type="term" value="F:monooxygenase activity"/>
    <property type="evidence" value="ECO:0007669"/>
    <property type="project" value="UniProtKB-KW"/>
</dbReference>
<feature type="signal peptide" evidence="17">
    <location>
        <begin position="1"/>
        <end position="22"/>
    </location>
</feature>
<evidence type="ECO:0000256" key="8">
    <source>
        <dbReference type="ARBA" id="ARBA00023008"/>
    </source>
</evidence>
<keyword evidence="3" id="KW-0964">Secreted</keyword>
<dbReference type="OrthoDB" id="4849160at2759"/>
<evidence type="ECO:0000256" key="13">
    <source>
        <dbReference type="ARBA" id="ARBA00044502"/>
    </source>
</evidence>
<evidence type="ECO:0000256" key="3">
    <source>
        <dbReference type="ARBA" id="ARBA00022525"/>
    </source>
</evidence>
<dbReference type="EMBL" id="KV722383">
    <property type="protein sequence ID" value="OCH91552.1"/>
    <property type="molecule type" value="Genomic_DNA"/>
</dbReference>
<keyword evidence="9" id="KW-0503">Monooxygenase</keyword>
<evidence type="ECO:0000256" key="1">
    <source>
        <dbReference type="ARBA" id="ARBA00001973"/>
    </source>
</evidence>
<feature type="compositionally biased region" description="Low complexity" evidence="16">
    <location>
        <begin position="272"/>
        <end position="282"/>
    </location>
</feature>
<comment type="similarity">
    <text evidence="13">Belongs to the polysaccharide monooxygenase AA9 family.</text>
</comment>
<dbReference type="Proteomes" id="UP000250043">
    <property type="component" value="Unassembled WGS sequence"/>
</dbReference>
<evidence type="ECO:0000256" key="9">
    <source>
        <dbReference type="ARBA" id="ARBA00023033"/>
    </source>
</evidence>
<feature type="compositionally biased region" description="Polar residues" evidence="16">
    <location>
        <begin position="255"/>
        <end position="271"/>
    </location>
</feature>
<evidence type="ECO:0000256" key="16">
    <source>
        <dbReference type="SAM" id="MobiDB-lite"/>
    </source>
</evidence>
<name>A0A8E2B3G5_9APHY</name>
<evidence type="ECO:0000256" key="6">
    <source>
        <dbReference type="ARBA" id="ARBA00023001"/>
    </source>
</evidence>
<dbReference type="GO" id="GO:0030245">
    <property type="term" value="P:cellulose catabolic process"/>
    <property type="evidence" value="ECO:0007669"/>
    <property type="project" value="UniProtKB-KW"/>
</dbReference>
<dbReference type="InterPro" id="IPR005103">
    <property type="entry name" value="AA9_LPMO"/>
</dbReference>
<evidence type="ECO:0000256" key="4">
    <source>
        <dbReference type="ARBA" id="ARBA00022723"/>
    </source>
</evidence>
<evidence type="ECO:0000256" key="7">
    <source>
        <dbReference type="ARBA" id="ARBA00023002"/>
    </source>
</evidence>
<dbReference type="EC" id="1.14.99.56" evidence="15"/>
<evidence type="ECO:0000256" key="2">
    <source>
        <dbReference type="ARBA" id="ARBA00004613"/>
    </source>
</evidence>
<keyword evidence="10" id="KW-1015">Disulfide bond</keyword>
<dbReference type="InterPro" id="IPR049892">
    <property type="entry name" value="AA9"/>
</dbReference>
<evidence type="ECO:0000256" key="10">
    <source>
        <dbReference type="ARBA" id="ARBA00023157"/>
    </source>
</evidence>
<reference evidence="19 20" key="1">
    <citation type="submission" date="2016-07" db="EMBL/GenBank/DDBJ databases">
        <title>Draft genome of the white-rot fungus Obba rivulosa 3A-2.</title>
        <authorList>
            <consortium name="DOE Joint Genome Institute"/>
            <person name="Miettinen O."/>
            <person name="Riley R."/>
            <person name="Acob R."/>
            <person name="Barry K."/>
            <person name="Cullen D."/>
            <person name="De Vries R."/>
            <person name="Hainaut M."/>
            <person name="Hatakka A."/>
            <person name="Henrissat B."/>
            <person name="Hilden K."/>
            <person name="Kuo R."/>
            <person name="Labutti K."/>
            <person name="Lipzen A."/>
            <person name="Makela M.R."/>
            <person name="Sandor L."/>
            <person name="Spatafora J.W."/>
            <person name="Grigoriev I.V."/>
            <person name="Hibbett D.S."/>
        </authorList>
    </citation>
    <scope>NUCLEOTIDE SEQUENCE [LARGE SCALE GENOMIC DNA]</scope>
    <source>
        <strain evidence="19 20">3A-2</strain>
    </source>
</reference>
<dbReference type="PANTHER" id="PTHR33353:SF10">
    <property type="entry name" value="ENDO-BETA-1,4-GLUCANASE D"/>
    <property type="match status" value="1"/>
</dbReference>
<sequence>MPPTVQYLAFALALSLLSEVCAHGFVSAVGIDGTIYQGNVPNNPTGPSPIRLISTIDPVKGADNPNLSCGQNAQNAAQVVPATPGSAVTFAWSGGPGFNWPHNTGPLMTYMAECEGTTCDKYHATDAKWFKISEVGKQSNGTWVQQNIMNGANFTLNLPATLKAGQYLIRHEIIALHLATTVGGAEFYPSCTQVDVGGDQTGVPNATVSFPGAYSDTDPGIYDPNVFDANAPYIFPGPPIASLISSNGSSSPVSQTANPIASSPSPLNTATSPNSAAMPSGSGASADAVCRISAQGNQPQALFSVPQHFAHAVRRLVRRVGLGGR</sequence>
<evidence type="ECO:0000313" key="20">
    <source>
        <dbReference type="Proteomes" id="UP000250043"/>
    </source>
</evidence>
<accession>A0A8E2B3G5</accession>
<keyword evidence="6" id="KW-0136">Cellulose degradation</keyword>
<evidence type="ECO:0000256" key="5">
    <source>
        <dbReference type="ARBA" id="ARBA00022729"/>
    </source>
</evidence>
<keyword evidence="7" id="KW-0560">Oxidoreductase</keyword>
<evidence type="ECO:0000256" key="12">
    <source>
        <dbReference type="ARBA" id="ARBA00023326"/>
    </source>
</evidence>
<keyword evidence="11" id="KW-0119">Carbohydrate metabolism</keyword>
<proteinExistence type="inferred from homology"/>
<evidence type="ECO:0000256" key="17">
    <source>
        <dbReference type="SAM" id="SignalP"/>
    </source>
</evidence>
<evidence type="ECO:0000313" key="19">
    <source>
        <dbReference type="EMBL" id="OCH91552.1"/>
    </source>
</evidence>
<keyword evidence="12" id="KW-0624">Polysaccharide degradation</keyword>
<keyword evidence="5 17" id="KW-0732">Signal</keyword>
<comment type="catalytic activity">
    <reaction evidence="14">
        <text>[(1-&gt;4)-beta-D-glucosyl]n+m + reduced acceptor + O2 = 4-dehydro-beta-D-glucosyl-[(1-&gt;4)-beta-D-glucosyl]n-1 + [(1-&gt;4)-beta-D-glucosyl]m + acceptor + H2O.</text>
        <dbReference type="EC" id="1.14.99.56"/>
    </reaction>
</comment>
<organism evidence="19 20">
    <name type="scientific">Obba rivulosa</name>
    <dbReference type="NCBI Taxonomy" id="1052685"/>
    <lineage>
        <taxon>Eukaryota</taxon>
        <taxon>Fungi</taxon>
        <taxon>Dikarya</taxon>
        <taxon>Basidiomycota</taxon>
        <taxon>Agaricomycotina</taxon>
        <taxon>Agaricomycetes</taxon>
        <taxon>Polyporales</taxon>
        <taxon>Gelatoporiaceae</taxon>
        <taxon>Obba</taxon>
    </lineage>
</organism>
<keyword evidence="4" id="KW-0479">Metal-binding</keyword>
<comment type="cofactor">
    <cofactor evidence="1">
        <name>Cu(2+)</name>
        <dbReference type="ChEBI" id="CHEBI:29036"/>
    </cofactor>
</comment>